<dbReference type="Proteomes" id="UP000296706">
    <property type="component" value="Chromosome"/>
</dbReference>
<dbReference type="KEGG" id="hsn:DV733_12370"/>
<dbReference type="OrthoDB" id="342056at2157"/>
<dbReference type="EMBL" id="CP031310">
    <property type="protein sequence ID" value="QCC52962.1"/>
    <property type="molecule type" value="Genomic_DNA"/>
</dbReference>
<accession>A0A4D6HIV6</accession>
<keyword evidence="1" id="KW-1133">Transmembrane helix</keyword>
<dbReference type="AlphaFoldDB" id="A0A4D6HIV6"/>
<organism evidence="2 3">
    <name type="scientific">Halapricum salinum</name>
    <dbReference type="NCBI Taxonomy" id="1457250"/>
    <lineage>
        <taxon>Archaea</taxon>
        <taxon>Methanobacteriati</taxon>
        <taxon>Methanobacteriota</taxon>
        <taxon>Stenosarchaea group</taxon>
        <taxon>Halobacteria</taxon>
        <taxon>Halobacteriales</taxon>
        <taxon>Haloarculaceae</taxon>
        <taxon>Halapricum</taxon>
    </lineage>
</organism>
<keyword evidence="1" id="KW-0472">Membrane</keyword>
<evidence type="ECO:0000313" key="3">
    <source>
        <dbReference type="Proteomes" id="UP000296706"/>
    </source>
</evidence>
<evidence type="ECO:0000313" key="2">
    <source>
        <dbReference type="EMBL" id="QCC52962.1"/>
    </source>
</evidence>
<dbReference type="InterPro" id="IPR055894">
    <property type="entry name" value="DUF7471"/>
</dbReference>
<feature type="transmembrane region" description="Helical" evidence="1">
    <location>
        <begin position="44"/>
        <end position="64"/>
    </location>
</feature>
<gene>
    <name evidence="2" type="ORF">DV733_12370</name>
</gene>
<dbReference type="STRING" id="1457250.GCA_000755225_00413"/>
<protein>
    <submittedName>
        <fullName evidence="2">Uncharacterized protein</fullName>
    </submittedName>
</protein>
<evidence type="ECO:0000256" key="1">
    <source>
        <dbReference type="SAM" id="Phobius"/>
    </source>
</evidence>
<keyword evidence="3" id="KW-1185">Reference proteome</keyword>
<sequence>MAADWIPSGYAPHLFVGLLLAGLSTVALFGLGLAAYLQRRSTEYLLVTLALGGLVVRTLVGWGTAMGVVPMVVHHVAAHLLDFTIAALVLYTVYRRGPSQSTDASQDA</sequence>
<proteinExistence type="predicted"/>
<dbReference type="Pfam" id="PF24283">
    <property type="entry name" value="DUF7471"/>
    <property type="match status" value="1"/>
</dbReference>
<feature type="transmembrane region" description="Helical" evidence="1">
    <location>
        <begin position="14"/>
        <end position="37"/>
    </location>
</feature>
<feature type="transmembrane region" description="Helical" evidence="1">
    <location>
        <begin position="76"/>
        <end position="94"/>
    </location>
</feature>
<keyword evidence="1" id="KW-0812">Transmembrane</keyword>
<name>A0A4D6HIV6_9EURY</name>
<reference evidence="2 3" key="1">
    <citation type="journal article" date="2019" name="Nat. Commun.">
        <title>A new type of DNA phosphorothioation-based antiviral system in archaea.</title>
        <authorList>
            <person name="Xiong L."/>
            <person name="Liu S."/>
            <person name="Chen S."/>
            <person name="Xiao Y."/>
            <person name="Zhu B."/>
            <person name="Gao Y."/>
            <person name="Zhang Y."/>
            <person name="Chen B."/>
            <person name="Luo J."/>
            <person name="Deng Z."/>
            <person name="Chen X."/>
            <person name="Wang L."/>
            <person name="Chen S."/>
        </authorList>
    </citation>
    <scope>NUCLEOTIDE SEQUENCE [LARGE SCALE GENOMIC DNA]</scope>
    <source>
        <strain evidence="2 3">CBA1105</strain>
    </source>
</reference>